<dbReference type="SUPFAM" id="SSF48371">
    <property type="entry name" value="ARM repeat"/>
    <property type="match status" value="1"/>
</dbReference>
<evidence type="ECO:0000256" key="4">
    <source>
        <dbReference type="ARBA" id="ARBA00023242"/>
    </source>
</evidence>
<evidence type="ECO:0000256" key="2">
    <source>
        <dbReference type="ARBA" id="ARBA00022618"/>
    </source>
</evidence>
<dbReference type="EMBL" id="CM000837">
    <property type="protein sequence ID" value="KRH62400.1"/>
    <property type="molecule type" value="Genomic_DNA"/>
</dbReference>
<organism evidence="7">
    <name type="scientific">Glycine max</name>
    <name type="common">Soybean</name>
    <name type="synonym">Glycine hispida</name>
    <dbReference type="NCBI Taxonomy" id="3847"/>
    <lineage>
        <taxon>Eukaryota</taxon>
        <taxon>Viridiplantae</taxon>
        <taxon>Streptophyta</taxon>
        <taxon>Embryophyta</taxon>
        <taxon>Tracheophyta</taxon>
        <taxon>Spermatophyta</taxon>
        <taxon>Magnoliopsida</taxon>
        <taxon>eudicotyledons</taxon>
        <taxon>Gunneridae</taxon>
        <taxon>Pentapetalae</taxon>
        <taxon>rosids</taxon>
        <taxon>fabids</taxon>
        <taxon>Fabales</taxon>
        <taxon>Fabaceae</taxon>
        <taxon>Papilionoideae</taxon>
        <taxon>50 kb inversion clade</taxon>
        <taxon>NPAAA clade</taxon>
        <taxon>indigoferoid/millettioid clade</taxon>
        <taxon>Phaseoleae</taxon>
        <taxon>Glycine</taxon>
        <taxon>Glycine subgen. Soja</taxon>
    </lineage>
</organism>
<name>A0A0R0K6T2_SOYBN</name>
<dbReference type="GO" id="GO:0007076">
    <property type="term" value="P:mitotic chromosome condensation"/>
    <property type="evidence" value="ECO:0007669"/>
    <property type="project" value="InterPro"/>
</dbReference>
<dbReference type="PANTHER" id="PTHR14222:SF1">
    <property type="entry name" value="CONDENSIN-2 COMPLEX SUBUNIT D3"/>
    <property type="match status" value="1"/>
</dbReference>
<dbReference type="InterPro" id="IPR016024">
    <property type="entry name" value="ARM-type_fold"/>
</dbReference>
<reference evidence="8" key="2">
    <citation type="submission" date="2018-02" db="UniProtKB">
        <authorList>
            <consortium name="EnsemblPlants"/>
        </authorList>
    </citation>
    <scope>IDENTIFICATION</scope>
    <source>
        <strain evidence="8">Williams 82</strain>
    </source>
</reference>
<dbReference type="EnsemblPlants" id="KRH62400">
    <property type="protein sequence ID" value="KRH62400"/>
    <property type="gene ID" value="GLYMA_04G105600"/>
</dbReference>
<evidence type="ECO:0000259" key="6">
    <source>
        <dbReference type="Pfam" id="PF12717"/>
    </source>
</evidence>
<dbReference type="PANTHER" id="PTHR14222">
    <property type="entry name" value="CONDENSIN"/>
    <property type="match status" value="1"/>
</dbReference>
<evidence type="ECO:0000313" key="7">
    <source>
        <dbReference type="EMBL" id="KRH62400.1"/>
    </source>
</evidence>
<reference evidence="7 8" key="1">
    <citation type="journal article" date="2010" name="Nature">
        <title>Genome sequence of the palaeopolyploid soybean.</title>
        <authorList>
            <person name="Schmutz J."/>
            <person name="Cannon S.B."/>
            <person name="Schlueter J."/>
            <person name="Ma J."/>
            <person name="Mitros T."/>
            <person name="Nelson W."/>
            <person name="Hyten D.L."/>
            <person name="Song Q."/>
            <person name="Thelen J.J."/>
            <person name="Cheng J."/>
            <person name="Xu D."/>
            <person name="Hellsten U."/>
            <person name="May G.D."/>
            <person name="Yu Y."/>
            <person name="Sakurai T."/>
            <person name="Umezawa T."/>
            <person name="Bhattacharyya M.K."/>
            <person name="Sandhu D."/>
            <person name="Valliyodan B."/>
            <person name="Lindquist E."/>
            <person name="Peto M."/>
            <person name="Grant D."/>
            <person name="Shu S."/>
            <person name="Goodstein D."/>
            <person name="Barry K."/>
            <person name="Futrell-Griggs M."/>
            <person name="Abernathy B."/>
            <person name="Du J."/>
            <person name="Tian Z."/>
            <person name="Zhu L."/>
            <person name="Gill N."/>
            <person name="Joshi T."/>
            <person name="Libault M."/>
            <person name="Sethuraman A."/>
            <person name="Zhang X.-C."/>
            <person name="Shinozaki K."/>
            <person name="Nguyen H.T."/>
            <person name="Wing R.A."/>
            <person name="Cregan P."/>
            <person name="Specht J."/>
            <person name="Grimwood J."/>
            <person name="Rokhsar D."/>
            <person name="Stacey G."/>
            <person name="Shoemaker R.C."/>
            <person name="Jackson S.A."/>
        </authorList>
    </citation>
    <scope>NUCLEOTIDE SEQUENCE</scope>
    <source>
        <strain evidence="8">cv. Williams 82</strain>
        <tissue evidence="7">Callus</tissue>
    </source>
</reference>
<comment type="subcellular location">
    <subcellularLocation>
        <location evidence="1">Nucleus</location>
    </subcellularLocation>
</comment>
<dbReference type="InParanoid" id="A0A0R0K6T2"/>
<dbReference type="GO" id="GO:0005634">
    <property type="term" value="C:nucleus"/>
    <property type="evidence" value="ECO:0007669"/>
    <property type="project" value="UniProtKB-SubCell"/>
</dbReference>
<proteinExistence type="predicted"/>
<dbReference type="InterPro" id="IPR032682">
    <property type="entry name" value="Cnd1_C"/>
</dbReference>
<dbReference type="InterPro" id="IPR026971">
    <property type="entry name" value="CND1/NCAPD3"/>
</dbReference>
<evidence type="ECO:0000313" key="8">
    <source>
        <dbReference type="EnsemblPlants" id="KRH62400"/>
    </source>
</evidence>
<dbReference type="STRING" id="3847.A0A0R0K6T2"/>
<gene>
    <name evidence="7" type="ORF">GLYMA_04G105600</name>
</gene>
<evidence type="ECO:0000256" key="3">
    <source>
        <dbReference type="ARBA" id="ARBA00022776"/>
    </source>
</evidence>
<dbReference type="Gramene" id="KRH62400">
    <property type="protein sequence ID" value="KRH62400"/>
    <property type="gene ID" value="GLYMA_04G105600"/>
</dbReference>
<dbReference type="GO" id="GO:0051301">
    <property type="term" value="P:cell division"/>
    <property type="evidence" value="ECO:0007669"/>
    <property type="project" value="UniProtKB-KW"/>
</dbReference>
<sequence length="227" mass="25982">MHSIEVDAHLKALKTLFKRKASNLEEAEALVLKWVHQVLSRASGIIEKFISENSEQNAEGSFFTPPRSETSKGRKSVAKSKSLSKAVIAIYTVGNPIFTLCKMLKLNVSKYLPCYSNFFFMEVISYITKIKRCLLDPCELVRRQTFILLSRLLQRDYVKWKGVLFLVFLLSLGDESEKIRQLADFLFGNILKVKSPLLAYNSFVEAVFVLNNYHVHNGHEMSKNLIN</sequence>
<protein>
    <recommendedName>
        <fullName evidence="6">Condensin complex subunit 1 C-terminal domain-containing protein</fullName>
    </recommendedName>
</protein>
<reference evidence="7" key="3">
    <citation type="submission" date="2018-07" db="EMBL/GenBank/DDBJ databases">
        <title>WGS assembly of Glycine max.</title>
        <authorList>
            <person name="Schmutz J."/>
            <person name="Cannon S."/>
            <person name="Schlueter J."/>
            <person name="Ma J."/>
            <person name="Mitros T."/>
            <person name="Nelson W."/>
            <person name="Hyten D."/>
            <person name="Song Q."/>
            <person name="Thelen J."/>
            <person name="Cheng J."/>
            <person name="Xu D."/>
            <person name="Hellsten U."/>
            <person name="May G."/>
            <person name="Yu Y."/>
            <person name="Sakurai T."/>
            <person name="Umezawa T."/>
            <person name="Bhattacharyya M."/>
            <person name="Sandhu D."/>
            <person name="Valliyodan B."/>
            <person name="Lindquist E."/>
            <person name="Peto M."/>
            <person name="Grant D."/>
            <person name="Shu S."/>
            <person name="Goodstein D."/>
            <person name="Barry K."/>
            <person name="Futrell-Griggs M."/>
            <person name="Abernathy B."/>
            <person name="Du J."/>
            <person name="Tian Z."/>
            <person name="Zhu L."/>
            <person name="Gill N."/>
            <person name="Joshi T."/>
            <person name="Libault M."/>
            <person name="Sethuraman A."/>
            <person name="Zhang X."/>
            <person name="Shinozaki K."/>
            <person name="Nguyen H."/>
            <person name="Wing R."/>
            <person name="Cregan P."/>
            <person name="Specht J."/>
            <person name="Grimwood J."/>
            <person name="Rokhsar D."/>
            <person name="Stacey G."/>
            <person name="Shoemaker R."/>
            <person name="Jackson S."/>
        </authorList>
    </citation>
    <scope>NUCLEOTIDE SEQUENCE</scope>
    <source>
        <tissue evidence="7">Callus</tissue>
    </source>
</reference>
<feature type="domain" description="Condensin complex subunit 1 C-terminal" evidence="6">
    <location>
        <begin position="125"/>
        <end position="212"/>
    </location>
</feature>
<accession>A0A0R0K6T2</accession>
<keyword evidence="2" id="KW-0132">Cell division</keyword>
<dbReference type="AlphaFoldDB" id="A0A0R0K6T2"/>
<evidence type="ECO:0000313" key="9">
    <source>
        <dbReference type="Proteomes" id="UP000008827"/>
    </source>
</evidence>
<keyword evidence="4" id="KW-0539">Nucleus</keyword>
<dbReference type="Proteomes" id="UP000008827">
    <property type="component" value="Chromosome 4"/>
</dbReference>
<evidence type="ECO:0000256" key="5">
    <source>
        <dbReference type="ARBA" id="ARBA00023306"/>
    </source>
</evidence>
<dbReference type="Pfam" id="PF12717">
    <property type="entry name" value="Cnd1"/>
    <property type="match status" value="1"/>
</dbReference>
<keyword evidence="3" id="KW-0498">Mitosis</keyword>
<keyword evidence="9" id="KW-1185">Reference proteome</keyword>
<evidence type="ECO:0000256" key="1">
    <source>
        <dbReference type="ARBA" id="ARBA00004123"/>
    </source>
</evidence>
<keyword evidence="5" id="KW-0131">Cell cycle</keyword>